<comment type="caution">
    <text evidence="1">The sequence shown here is derived from an EMBL/GenBank/DDBJ whole genome shotgun (WGS) entry which is preliminary data.</text>
</comment>
<proteinExistence type="predicted"/>
<reference evidence="1" key="2">
    <citation type="journal article" date="2023" name="BMC Genomics">
        <title>Pest status, molecular evolution, and epigenetic factors derived from the genome assembly of Frankliniella fusca, a thysanopteran phytovirus vector.</title>
        <authorList>
            <person name="Catto M.A."/>
            <person name="Labadie P.E."/>
            <person name="Jacobson A.L."/>
            <person name="Kennedy G.G."/>
            <person name="Srinivasan R."/>
            <person name="Hunt B.G."/>
        </authorList>
    </citation>
    <scope>NUCLEOTIDE SEQUENCE</scope>
    <source>
        <strain evidence="1">PL_HMW_Pooled</strain>
    </source>
</reference>
<reference evidence="1" key="1">
    <citation type="submission" date="2021-07" db="EMBL/GenBank/DDBJ databases">
        <authorList>
            <person name="Catto M.A."/>
            <person name="Jacobson A."/>
            <person name="Kennedy G."/>
            <person name="Labadie P."/>
            <person name="Hunt B.G."/>
            <person name="Srinivasan R."/>
        </authorList>
    </citation>
    <scope>NUCLEOTIDE SEQUENCE</scope>
    <source>
        <strain evidence="1">PL_HMW_Pooled</strain>
        <tissue evidence="1">Head</tissue>
    </source>
</reference>
<sequence>MHGKKIRLVLQSTEVEHVSENVNHMMKLKLKEKLHFLDGQNVWIFMRMKLDSYILMYATHVENYARKTSVHSKKTVISKDLSTKYSTLKSLIPKNFVKHVHPTFKKLVNEPVDIDTTVSCIPTALSDSNMIHVKLARRMQYEICRKKPVPMKERIELSADWNFSNSDDDPNNFDDEFHNN</sequence>
<gene>
    <name evidence="1" type="ORF">KUF71_023371</name>
</gene>
<evidence type="ECO:0000313" key="2">
    <source>
        <dbReference type="Proteomes" id="UP001219518"/>
    </source>
</evidence>
<accession>A0AAE1H3L0</accession>
<keyword evidence="2" id="KW-1185">Reference proteome</keyword>
<name>A0AAE1H3L0_9NEOP</name>
<protein>
    <submittedName>
        <fullName evidence="1">tRNA uridine 5-carboxymethylaminomethyl modification enzyme</fullName>
    </submittedName>
</protein>
<dbReference type="EMBL" id="JAHWGI010000348">
    <property type="protein sequence ID" value="KAK3913958.1"/>
    <property type="molecule type" value="Genomic_DNA"/>
</dbReference>
<evidence type="ECO:0000313" key="1">
    <source>
        <dbReference type="EMBL" id="KAK3913958.1"/>
    </source>
</evidence>
<dbReference type="Proteomes" id="UP001219518">
    <property type="component" value="Unassembled WGS sequence"/>
</dbReference>
<dbReference type="AlphaFoldDB" id="A0AAE1H3L0"/>
<organism evidence="1 2">
    <name type="scientific">Frankliniella fusca</name>
    <dbReference type="NCBI Taxonomy" id="407009"/>
    <lineage>
        <taxon>Eukaryota</taxon>
        <taxon>Metazoa</taxon>
        <taxon>Ecdysozoa</taxon>
        <taxon>Arthropoda</taxon>
        <taxon>Hexapoda</taxon>
        <taxon>Insecta</taxon>
        <taxon>Pterygota</taxon>
        <taxon>Neoptera</taxon>
        <taxon>Paraneoptera</taxon>
        <taxon>Thysanoptera</taxon>
        <taxon>Terebrantia</taxon>
        <taxon>Thripoidea</taxon>
        <taxon>Thripidae</taxon>
        <taxon>Frankliniella</taxon>
    </lineage>
</organism>